<keyword evidence="5" id="KW-0732">Signal</keyword>
<evidence type="ECO:0008006" key="8">
    <source>
        <dbReference type="Google" id="ProtNLM"/>
    </source>
</evidence>
<feature type="compositionally biased region" description="Basic and acidic residues" evidence="3">
    <location>
        <begin position="620"/>
        <end position="629"/>
    </location>
</feature>
<feature type="compositionally biased region" description="Low complexity" evidence="3">
    <location>
        <begin position="378"/>
        <end position="403"/>
    </location>
</feature>
<dbReference type="PANTHER" id="PTHR46093">
    <property type="entry name" value="ACYL-COA-BINDING DOMAIN-CONTAINING PROTEIN 5"/>
    <property type="match status" value="1"/>
</dbReference>
<reference evidence="6" key="1">
    <citation type="submission" date="2023-11" db="EMBL/GenBank/DDBJ databases">
        <authorList>
            <person name="De Vega J J."/>
            <person name="De Vega J J."/>
        </authorList>
    </citation>
    <scope>NUCLEOTIDE SEQUENCE</scope>
</reference>
<dbReference type="InterPro" id="IPR015915">
    <property type="entry name" value="Kelch-typ_b-propeller"/>
</dbReference>
<feature type="compositionally biased region" description="Polar residues" evidence="3">
    <location>
        <begin position="715"/>
        <end position="727"/>
    </location>
</feature>
<feature type="compositionally biased region" description="Polar residues" evidence="3">
    <location>
        <begin position="637"/>
        <end position="650"/>
    </location>
</feature>
<accession>A0AAD2HR77</accession>
<dbReference type="Pfam" id="PF24681">
    <property type="entry name" value="Kelch_KLHDC2_KLHL20_DRC7"/>
    <property type="match status" value="1"/>
</dbReference>
<protein>
    <recommendedName>
        <fullName evidence="8">Galactose oxidase</fullName>
    </recommendedName>
</protein>
<dbReference type="PANTHER" id="PTHR46093:SF18">
    <property type="entry name" value="FIBRONECTIN TYPE-III DOMAIN-CONTAINING PROTEIN"/>
    <property type="match status" value="1"/>
</dbReference>
<feature type="region of interest" description="Disordered" evidence="3">
    <location>
        <begin position="559"/>
        <end position="581"/>
    </location>
</feature>
<evidence type="ECO:0000256" key="5">
    <source>
        <dbReference type="SAM" id="SignalP"/>
    </source>
</evidence>
<keyword evidence="4" id="KW-0812">Transmembrane</keyword>
<dbReference type="AlphaFoldDB" id="A0AAD2HR77"/>
<gene>
    <name evidence="6" type="ORF">MYCIT1_LOCUS29660</name>
</gene>
<keyword evidence="4" id="KW-1133">Transmembrane helix</keyword>
<organism evidence="6 7">
    <name type="scientific">Mycena citricolor</name>
    <dbReference type="NCBI Taxonomy" id="2018698"/>
    <lineage>
        <taxon>Eukaryota</taxon>
        <taxon>Fungi</taxon>
        <taxon>Dikarya</taxon>
        <taxon>Basidiomycota</taxon>
        <taxon>Agaricomycotina</taxon>
        <taxon>Agaricomycetes</taxon>
        <taxon>Agaricomycetidae</taxon>
        <taxon>Agaricales</taxon>
        <taxon>Marasmiineae</taxon>
        <taxon>Mycenaceae</taxon>
        <taxon>Mycena</taxon>
    </lineage>
</organism>
<dbReference type="CDD" id="cd12087">
    <property type="entry name" value="TM_EGFR-like"/>
    <property type="match status" value="1"/>
</dbReference>
<feature type="region of interest" description="Disordered" evidence="3">
    <location>
        <begin position="372"/>
        <end position="441"/>
    </location>
</feature>
<evidence type="ECO:0000256" key="1">
    <source>
        <dbReference type="ARBA" id="ARBA00022441"/>
    </source>
</evidence>
<name>A0AAD2HR77_9AGAR</name>
<comment type="caution">
    <text evidence="6">The sequence shown here is derived from an EMBL/GenBank/DDBJ whole genome shotgun (WGS) entry which is preliminary data.</text>
</comment>
<evidence type="ECO:0000256" key="2">
    <source>
        <dbReference type="ARBA" id="ARBA00022737"/>
    </source>
</evidence>
<feature type="signal peptide" evidence="5">
    <location>
        <begin position="1"/>
        <end position="17"/>
    </location>
</feature>
<proteinExistence type="predicted"/>
<dbReference type="EMBL" id="CAVNYO010000436">
    <property type="protein sequence ID" value="CAK5279574.1"/>
    <property type="molecule type" value="Genomic_DNA"/>
</dbReference>
<feature type="compositionally biased region" description="Pro residues" evidence="3">
    <location>
        <begin position="886"/>
        <end position="897"/>
    </location>
</feature>
<feature type="compositionally biased region" description="Low complexity" evidence="3">
    <location>
        <begin position="843"/>
        <end position="856"/>
    </location>
</feature>
<feature type="compositionally biased region" description="Basic and acidic residues" evidence="3">
    <location>
        <begin position="913"/>
        <end position="923"/>
    </location>
</feature>
<evidence type="ECO:0000313" key="6">
    <source>
        <dbReference type="EMBL" id="CAK5279574.1"/>
    </source>
</evidence>
<dbReference type="SUPFAM" id="SSF117281">
    <property type="entry name" value="Kelch motif"/>
    <property type="match status" value="1"/>
</dbReference>
<feature type="compositionally biased region" description="Basic and acidic residues" evidence="3">
    <location>
        <begin position="562"/>
        <end position="575"/>
    </location>
</feature>
<feature type="region of interest" description="Disordered" evidence="3">
    <location>
        <begin position="681"/>
        <end position="742"/>
    </location>
</feature>
<evidence type="ECO:0000313" key="7">
    <source>
        <dbReference type="Proteomes" id="UP001295794"/>
    </source>
</evidence>
<feature type="transmembrane region" description="Helical" evidence="4">
    <location>
        <begin position="447"/>
        <end position="469"/>
    </location>
</feature>
<evidence type="ECO:0000256" key="3">
    <source>
        <dbReference type="SAM" id="MobiDB-lite"/>
    </source>
</evidence>
<evidence type="ECO:0000256" key="4">
    <source>
        <dbReference type="SAM" id="Phobius"/>
    </source>
</evidence>
<feature type="compositionally biased region" description="Polar residues" evidence="3">
    <location>
        <begin position="816"/>
        <end position="828"/>
    </location>
</feature>
<feature type="chain" id="PRO_5042220803" description="Galactose oxidase" evidence="5">
    <location>
        <begin position="18"/>
        <end position="958"/>
    </location>
</feature>
<keyword evidence="1" id="KW-0880">Kelch repeat</keyword>
<feature type="compositionally biased region" description="Gly residues" evidence="3">
    <location>
        <begin position="404"/>
        <end position="428"/>
    </location>
</feature>
<keyword evidence="7" id="KW-1185">Reference proteome</keyword>
<feature type="region of interest" description="Disordered" evidence="3">
    <location>
        <begin position="756"/>
        <end position="937"/>
    </location>
</feature>
<feature type="compositionally biased region" description="Low complexity" evidence="3">
    <location>
        <begin position="681"/>
        <end position="714"/>
    </location>
</feature>
<keyword evidence="4" id="KW-0472">Membrane</keyword>
<dbReference type="Proteomes" id="UP001295794">
    <property type="component" value="Unassembled WGS sequence"/>
</dbReference>
<dbReference type="Gene3D" id="2.120.10.80">
    <property type="entry name" value="Kelch-type beta propeller"/>
    <property type="match status" value="1"/>
</dbReference>
<keyword evidence="2" id="KW-0677">Repeat</keyword>
<feature type="region of interest" description="Disordered" evidence="3">
    <location>
        <begin position="616"/>
        <end position="655"/>
    </location>
</feature>
<sequence length="958" mass="100979">MIPTFLLLFLLFSTVHGYTPAARWGQAASLVLSSLFIQGGKQDPFNSQGYTSASAQSDLLFLPLSADFSVDSPPWMLISDPANSSQSHGPSVAWHTLSAFGQNQLLLFGGLPTPVVPIDTLNDSAVLLDVLNRSAPSFTNETVGWGAEPMRRIHHAAVSSPSGEVYIFGGEKGDDSRIAFPDNYVFDPATSTFSPLPTDSAPPALTGHAAVILANGQVLVFGGLGPNGLLPMDVFYTFDTHTNSWSSQTTGTAAAVPSGRRGFAYVLDGDSIVIHGGCDAVYQTTYSDGWIFNITTQSWTGVPALDSLGPRRDHFAIAYNNQVIFGFGYAQNGPADAALSVFDFSSQTFRPSYTAPPPTATVSVTVPFGTSTVTDAPTGTGTKSSGVTGSVTSSVHPSSTLTTGNGGNGGNSGNGGGSNGGGTNGGGTDGRKPDGPGSGSIKSTTRIAIGAVLGVLALVVAAACTVWYLRRERTKRWNEGGVFSPLNDDEAGAPPPALMFDSHRAGDGVIGTMQSWGLRVADMVGAGGVVGTGAVAALKDKQQRRDMLADEDTRDFGGFGWFDERDERSSRRQREASGGSSWSLANVFRPKARRENSAASTMTYGSRLLSRNASLMQGPSEKDPFRDQPLEDVATRPSVQRQMSYHSTYSDPFEDEQGTEAIRLVPRGILSPVTELSSSAASASVSGSSSDQHAPPDSLSRSFSSTSHSTPPLSIGSSASRPRTSSILDMLPPKPDQPMRRSDTWWARFSSKSLLDRRTSQTSAAPAMDFRDPNPLPQRLGFVEEETASVLRERSDGSNTSQAGPGPYRRPGQHGKSMSSIQTQQTADSAALERIGGMNIVMRGSRQSGSTSTRGATDADSWTGGEDEVIMTSPVEMVPASSFNLPPSPPGPQPRPPLSNASSSGSSGTSVADRVKAYERRMSQDVPPATPKRTAHGVNYGFAARPSLFVANPDQQQS</sequence>